<dbReference type="PANTHER" id="PTHR11748:SF111">
    <property type="entry name" value="D-LACTATE DEHYDROGENASE, MITOCHONDRIAL-RELATED"/>
    <property type="match status" value="1"/>
</dbReference>
<dbReference type="GO" id="GO:0046872">
    <property type="term" value="F:metal ion binding"/>
    <property type="evidence" value="ECO:0007669"/>
    <property type="project" value="UniProtKB-KW"/>
</dbReference>
<dbReference type="Pfam" id="PF01565">
    <property type="entry name" value="FAD_binding_4"/>
    <property type="match status" value="1"/>
</dbReference>
<dbReference type="Gene3D" id="1.10.1060.10">
    <property type="entry name" value="Alpha-helical ferredoxin"/>
    <property type="match status" value="1"/>
</dbReference>
<keyword evidence="4" id="KW-0479">Metal-binding</keyword>
<dbReference type="InterPro" id="IPR006094">
    <property type="entry name" value="Oxid_FAD_bind_N"/>
</dbReference>
<evidence type="ECO:0000256" key="1">
    <source>
        <dbReference type="ARBA" id="ARBA00001974"/>
    </source>
</evidence>
<dbReference type="AlphaFoldDB" id="A0A4Q2MA37"/>
<dbReference type="GO" id="GO:0008720">
    <property type="term" value="F:D-lactate dehydrogenase (NAD+) activity"/>
    <property type="evidence" value="ECO:0007669"/>
    <property type="project" value="TreeGrafter"/>
</dbReference>
<keyword evidence="8" id="KW-0408">Iron</keyword>
<dbReference type="Pfam" id="PF02913">
    <property type="entry name" value="FAD-oxidase_C"/>
    <property type="match status" value="1"/>
</dbReference>
<dbReference type="Pfam" id="PF02754">
    <property type="entry name" value="CCG"/>
    <property type="match status" value="2"/>
</dbReference>
<dbReference type="Gene3D" id="3.30.465.10">
    <property type="match status" value="1"/>
</dbReference>
<dbReference type="Proteomes" id="UP000581087">
    <property type="component" value="Unassembled WGS sequence"/>
</dbReference>
<dbReference type="SUPFAM" id="SSF55103">
    <property type="entry name" value="FAD-linked oxidases, C-terminal domain"/>
    <property type="match status" value="1"/>
</dbReference>
<reference evidence="14 15" key="1">
    <citation type="submission" date="2019-01" db="EMBL/GenBank/DDBJ databases">
        <title>Agromyces.</title>
        <authorList>
            <person name="Li J."/>
        </authorList>
    </citation>
    <scope>NUCLEOTIDE SEQUENCE [LARGE SCALE GENOMIC DNA]</scope>
    <source>
        <strain evidence="14 15">DSM 23870</strain>
    </source>
</reference>
<evidence type="ECO:0000256" key="10">
    <source>
        <dbReference type="ARBA" id="ARBA00038897"/>
    </source>
</evidence>
<dbReference type="GO" id="GO:0071949">
    <property type="term" value="F:FAD binding"/>
    <property type="evidence" value="ECO:0007669"/>
    <property type="project" value="InterPro"/>
</dbReference>
<dbReference type="EC" id="1.1.2.4" evidence="10"/>
<sequence length="959" mass="100236">MSVATASRAGVAPSDTAFGDRLRTALGPRTDDAVSVDAFDRIVAAVDASHFLYTPNAVVTAASTEDVVSVFRLAHAEGRHVTLRSGGTSLSGQASADDILLDTRRGFRDIEPNADGSVVRVGPGATVRAVNARLARYGRKLGPDPASESAATIGGVIANNSSGMACGTVHNSYQTLRSLTAVLPSGTVIDTGRADADERLAVAEPELYAGLLLLRQRILSDPAHVAEIRRQYRGKNTMGYGLNSFLDFETPVEVLAHLLVGSEGSLGFVAGAEFDTIVVARRAATALVIFPDLASATGILPLLVETGAATIELMDAGSLRVVQADPTAAGVVDDLVIEDHAALLVEYQSTDDEGLAALVAAAQAALAAAGAPAFEPTTDARERAKLWHVRKGLYAAIAGARPSGTTALLEDIAVPVESLAEACVALQQLFDRHGYADAVIFGHAKDGNIHFLLTEDFTSPGGVERQRVFTEDLVDLVLSRGGTLKAEHGTGRIMAPFVERQFGAELYGVMREVKRLCDPRGILNPGVLIGDDPEAHLTHLKLTPAVESEVDRCVDCGYCEPVCPSRDVTLTPRQRIAVRRARAAAQASGDARLDAHLARAEEYASVETCAVDGMCQTACPVLINTGDLVRRLRENEQPALVKAGGAIAAKQWKTVSRGAATALTIAKAAPAPLVTAATDVGRALLGSDIVPRYGRDLPRGGPKRAVRGGVGAASDLESTDDTIVLFAACVGSMFGAAGDGIGAAEAFRRLCERAGVSIVTPENADGLCCGTPWKSKGLAGGYATMVERVAASLVAASDRGRLTIVTDNSSCTEGLVLAIRQANRTGADPVDLRIEDSVDFAARRLLPGIQVTDRLGSLALHPTCASTRLGSNDNLRALADAVAETVDVPDAWGCCGFAGDRGMLHPELTASATAPEAAELAGGGHDAHASCNRTCEIGMTRATGSEYRHVLELLEERTR</sequence>
<dbReference type="InterPro" id="IPR016164">
    <property type="entry name" value="FAD-linked_Oxase-like_C"/>
</dbReference>
<name>A0A4Q2MA37_9MICO</name>
<keyword evidence="5" id="KW-0274">FAD</keyword>
<dbReference type="GO" id="GO:1903457">
    <property type="term" value="P:lactate catabolic process"/>
    <property type="evidence" value="ECO:0007669"/>
    <property type="project" value="TreeGrafter"/>
</dbReference>
<comment type="cofactor">
    <cofactor evidence="1">
        <name>FAD</name>
        <dbReference type="ChEBI" id="CHEBI:57692"/>
    </cofactor>
</comment>
<dbReference type="Pfam" id="PF13183">
    <property type="entry name" value="Fer4_8"/>
    <property type="match status" value="1"/>
</dbReference>
<keyword evidence="9" id="KW-0411">Iron-sulfur</keyword>
<keyword evidence="15" id="KW-1185">Reference proteome</keyword>
<dbReference type="PROSITE" id="PS51379">
    <property type="entry name" value="4FE4S_FER_2"/>
    <property type="match status" value="1"/>
</dbReference>
<dbReference type="Gene3D" id="3.30.70.2740">
    <property type="match status" value="1"/>
</dbReference>
<evidence type="ECO:0000259" key="11">
    <source>
        <dbReference type="PROSITE" id="PS51379"/>
    </source>
</evidence>
<evidence type="ECO:0000259" key="12">
    <source>
        <dbReference type="PROSITE" id="PS51387"/>
    </source>
</evidence>
<comment type="caution">
    <text evidence="14">The sequence shown here is derived from an EMBL/GenBank/DDBJ whole genome shotgun (WGS) entry which is preliminary data.</text>
</comment>
<dbReference type="InterPro" id="IPR016171">
    <property type="entry name" value="Vanillyl_alc_oxidase_C-sub2"/>
</dbReference>
<keyword evidence="6" id="KW-0809">Transit peptide</keyword>
<keyword evidence="3" id="KW-0285">Flavoprotein</keyword>
<feature type="domain" description="4Fe-4S ferredoxin-type" evidence="11">
    <location>
        <begin position="544"/>
        <end position="573"/>
    </location>
</feature>
<evidence type="ECO:0000313" key="13">
    <source>
        <dbReference type="EMBL" id="NYD67515.1"/>
    </source>
</evidence>
<dbReference type="InterPro" id="IPR017896">
    <property type="entry name" value="4Fe4S_Fe-S-bd"/>
</dbReference>
<protein>
    <recommendedName>
        <fullName evidence="10">D-lactate dehydrogenase (cytochrome)</fullName>
        <ecNumber evidence="10">1.1.2.4</ecNumber>
    </recommendedName>
</protein>
<gene>
    <name evidence="13" type="ORF">BJ972_002034</name>
    <name evidence="14" type="ORF">ESP50_03565</name>
</gene>
<dbReference type="SUPFAM" id="SSF56176">
    <property type="entry name" value="FAD-binding/transporter-associated domain-like"/>
    <property type="match status" value="1"/>
</dbReference>
<dbReference type="GO" id="GO:0004458">
    <property type="term" value="F:D-lactate dehydrogenase (cytochrome) activity"/>
    <property type="evidence" value="ECO:0007669"/>
    <property type="project" value="UniProtKB-EC"/>
</dbReference>
<evidence type="ECO:0000256" key="4">
    <source>
        <dbReference type="ARBA" id="ARBA00022723"/>
    </source>
</evidence>
<evidence type="ECO:0000313" key="14">
    <source>
        <dbReference type="EMBL" id="RXZ88267.1"/>
    </source>
</evidence>
<dbReference type="InterPro" id="IPR004113">
    <property type="entry name" value="FAD-bd_oxidored_4_C"/>
</dbReference>
<dbReference type="InterPro" id="IPR009051">
    <property type="entry name" value="Helical_ferredxn"/>
</dbReference>
<proteinExistence type="inferred from homology"/>
<dbReference type="InterPro" id="IPR004017">
    <property type="entry name" value="Cys_rich_dom"/>
</dbReference>
<dbReference type="Gene3D" id="3.30.43.10">
    <property type="entry name" value="Uridine Diphospho-n-acetylenolpyruvylglucosamine Reductase, domain 2"/>
    <property type="match status" value="1"/>
</dbReference>
<evidence type="ECO:0000256" key="3">
    <source>
        <dbReference type="ARBA" id="ARBA00022630"/>
    </source>
</evidence>
<evidence type="ECO:0000313" key="16">
    <source>
        <dbReference type="Proteomes" id="UP000581087"/>
    </source>
</evidence>
<evidence type="ECO:0000256" key="6">
    <source>
        <dbReference type="ARBA" id="ARBA00022946"/>
    </source>
</evidence>
<evidence type="ECO:0000256" key="8">
    <source>
        <dbReference type="ARBA" id="ARBA00023004"/>
    </source>
</evidence>
<feature type="domain" description="FAD-binding PCMH-type" evidence="12">
    <location>
        <begin position="51"/>
        <end position="279"/>
    </location>
</feature>
<dbReference type="OrthoDB" id="9770306at2"/>
<dbReference type="InterPro" id="IPR016167">
    <property type="entry name" value="FAD-bd_PCMH_sub1"/>
</dbReference>
<evidence type="ECO:0000256" key="2">
    <source>
        <dbReference type="ARBA" id="ARBA00008000"/>
    </source>
</evidence>
<dbReference type="PROSITE" id="PS51387">
    <property type="entry name" value="FAD_PCMH"/>
    <property type="match status" value="1"/>
</dbReference>
<dbReference type="RefSeq" id="WP_129172531.1">
    <property type="nucleotide sequence ID" value="NZ_JACCBI010000001.1"/>
</dbReference>
<dbReference type="PROSITE" id="PS00198">
    <property type="entry name" value="4FE4S_FER_1"/>
    <property type="match status" value="1"/>
</dbReference>
<evidence type="ECO:0000256" key="9">
    <source>
        <dbReference type="ARBA" id="ARBA00023014"/>
    </source>
</evidence>
<comment type="similarity">
    <text evidence="2">Belongs to the FAD-binding oxidoreductase/transferase type 4 family.</text>
</comment>
<dbReference type="InterPro" id="IPR036318">
    <property type="entry name" value="FAD-bd_PCMH-like_sf"/>
</dbReference>
<accession>A0A4Q2MA37</accession>
<dbReference type="EMBL" id="SDPM01000001">
    <property type="protein sequence ID" value="RXZ88267.1"/>
    <property type="molecule type" value="Genomic_DNA"/>
</dbReference>
<organism evidence="14 15">
    <name type="scientific">Agromyces atrinae</name>
    <dbReference type="NCBI Taxonomy" id="592376"/>
    <lineage>
        <taxon>Bacteria</taxon>
        <taxon>Bacillati</taxon>
        <taxon>Actinomycetota</taxon>
        <taxon>Actinomycetes</taxon>
        <taxon>Micrococcales</taxon>
        <taxon>Microbacteriaceae</taxon>
        <taxon>Agromyces</taxon>
    </lineage>
</organism>
<dbReference type="Gene3D" id="1.10.45.10">
    <property type="entry name" value="Vanillyl-alcohol Oxidase, Chain A, domain 4"/>
    <property type="match status" value="1"/>
</dbReference>
<reference evidence="13 16" key="2">
    <citation type="submission" date="2020-07" db="EMBL/GenBank/DDBJ databases">
        <title>Sequencing the genomes of 1000 actinobacteria strains.</title>
        <authorList>
            <person name="Klenk H.-P."/>
        </authorList>
    </citation>
    <scope>NUCLEOTIDE SEQUENCE [LARGE SCALE GENOMIC DNA]</scope>
    <source>
        <strain evidence="13 16">DSM 23870</strain>
    </source>
</reference>
<dbReference type="PANTHER" id="PTHR11748">
    <property type="entry name" value="D-LACTATE DEHYDROGENASE"/>
    <property type="match status" value="1"/>
</dbReference>
<dbReference type="Proteomes" id="UP000292686">
    <property type="component" value="Unassembled WGS sequence"/>
</dbReference>
<dbReference type="InterPro" id="IPR016166">
    <property type="entry name" value="FAD-bd_PCMH"/>
</dbReference>
<dbReference type="InterPro" id="IPR016169">
    <property type="entry name" value="FAD-bd_PCMH_sub2"/>
</dbReference>
<evidence type="ECO:0000256" key="7">
    <source>
        <dbReference type="ARBA" id="ARBA00023002"/>
    </source>
</evidence>
<dbReference type="InterPro" id="IPR017900">
    <property type="entry name" value="4Fe4S_Fe_S_CS"/>
</dbReference>
<keyword evidence="7" id="KW-0560">Oxidoreductase</keyword>
<evidence type="ECO:0000313" key="15">
    <source>
        <dbReference type="Proteomes" id="UP000292686"/>
    </source>
</evidence>
<dbReference type="EMBL" id="JACCBI010000001">
    <property type="protein sequence ID" value="NYD67515.1"/>
    <property type="molecule type" value="Genomic_DNA"/>
</dbReference>
<evidence type="ECO:0000256" key="5">
    <source>
        <dbReference type="ARBA" id="ARBA00022827"/>
    </source>
</evidence>
<dbReference type="SUPFAM" id="SSF46548">
    <property type="entry name" value="alpha-helical ferredoxin"/>
    <property type="match status" value="1"/>
</dbReference>
<dbReference type="GO" id="GO:0051536">
    <property type="term" value="F:iron-sulfur cluster binding"/>
    <property type="evidence" value="ECO:0007669"/>
    <property type="project" value="UniProtKB-KW"/>
</dbReference>